<sequence length="190" mass="20916">MTELNPETSALVMIDLQQGITALPVVPHAADDVVARARLLAERFRARGGTVIWVTVGWSADFGDALRSPVDKPMSFVNGLPENWSELMAGLARPGDLHVRKHQWGAFHGTDLDLQLRRRGLETIVLGGIATNFGVESTARQAWELGYKLIVVDDACTSIDKQLHDMSIEHILPRISQVRSSKDVLATLEN</sequence>
<dbReference type="RefSeq" id="WP_014403180.1">
    <property type="nucleotide sequence ID" value="NC_017033.1"/>
</dbReference>
<name>H8KZD3_FRAAD</name>
<proteinExistence type="predicted"/>
<protein>
    <submittedName>
        <fullName evidence="3">Nicotinamidase-like amidase</fullName>
    </submittedName>
</protein>
<evidence type="ECO:0000313" key="4">
    <source>
        <dbReference type="Proteomes" id="UP000005234"/>
    </source>
</evidence>
<dbReference type="SUPFAM" id="SSF52499">
    <property type="entry name" value="Isochorismatase-like hydrolases"/>
    <property type="match status" value="1"/>
</dbReference>
<dbReference type="eggNOG" id="COG1335">
    <property type="taxonomic scope" value="Bacteria"/>
</dbReference>
<dbReference type="Gene3D" id="3.40.50.850">
    <property type="entry name" value="Isochorismatase-like"/>
    <property type="match status" value="1"/>
</dbReference>
<accession>H8KZD3</accession>
<keyword evidence="1" id="KW-0378">Hydrolase</keyword>
<dbReference type="PANTHER" id="PTHR43540">
    <property type="entry name" value="PEROXYUREIDOACRYLATE/UREIDOACRYLATE AMIDOHYDROLASE-RELATED"/>
    <property type="match status" value="1"/>
</dbReference>
<dbReference type="CDD" id="cd00431">
    <property type="entry name" value="cysteine_hydrolases"/>
    <property type="match status" value="1"/>
</dbReference>
<dbReference type="InterPro" id="IPR050272">
    <property type="entry name" value="Isochorismatase-like_hydrls"/>
</dbReference>
<keyword evidence="4" id="KW-1185">Reference proteome</keyword>
<dbReference type="EMBL" id="CP003350">
    <property type="protein sequence ID" value="AFC86175.1"/>
    <property type="molecule type" value="Genomic_DNA"/>
</dbReference>
<organism evidence="3 4">
    <name type="scientific">Frateuria aurantia (strain ATCC 33424 / DSM 6220 / KCTC 2777 / LMG 1558 / NBRC 3245 / NCIMB 13370)</name>
    <name type="common">Acetobacter aurantius</name>
    <dbReference type="NCBI Taxonomy" id="767434"/>
    <lineage>
        <taxon>Bacteria</taxon>
        <taxon>Pseudomonadati</taxon>
        <taxon>Pseudomonadota</taxon>
        <taxon>Gammaproteobacteria</taxon>
        <taxon>Lysobacterales</taxon>
        <taxon>Rhodanobacteraceae</taxon>
        <taxon>Frateuria</taxon>
    </lineage>
</organism>
<dbReference type="InterPro" id="IPR036380">
    <property type="entry name" value="Isochorismatase-like_sf"/>
</dbReference>
<dbReference type="STRING" id="767434.Fraau_1768"/>
<gene>
    <name evidence="3" type="ordered locus">Fraau_1768</name>
</gene>
<dbReference type="OrthoDB" id="9807387at2"/>
<evidence type="ECO:0000313" key="3">
    <source>
        <dbReference type="EMBL" id="AFC86175.1"/>
    </source>
</evidence>
<dbReference type="NCBIfam" id="NF008517">
    <property type="entry name" value="PRK11440.1"/>
    <property type="match status" value="1"/>
</dbReference>
<dbReference type="InterPro" id="IPR000868">
    <property type="entry name" value="Isochorismatase-like_dom"/>
</dbReference>
<dbReference type="Pfam" id="PF00857">
    <property type="entry name" value="Isochorismatase"/>
    <property type="match status" value="1"/>
</dbReference>
<dbReference type="KEGG" id="fau:Fraau_1768"/>
<dbReference type="PANTHER" id="PTHR43540:SF7">
    <property type="entry name" value="ISOCHORISMATASE FAMILY PROTEIN YECD"/>
    <property type="match status" value="1"/>
</dbReference>
<evidence type="ECO:0000256" key="1">
    <source>
        <dbReference type="ARBA" id="ARBA00022801"/>
    </source>
</evidence>
<feature type="domain" description="Isochorismatase-like" evidence="2">
    <location>
        <begin position="9"/>
        <end position="182"/>
    </location>
</feature>
<reference evidence="3" key="1">
    <citation type="submission" date="2012-02" db="EMBL/GenBank/DDBJ databases">
        <title>The complete genome of Frateuria aurantia DSM 6220.</title>
        <authorList>
            <consortium name="US DOE Joint Genome Institute (JGI-PGF)"/>
            <person name="Lucas S."/>
            <person name="Copeland A."/>
            <person name="Lapidus A."/>
            <person name="Glavina del Rio T."/>
            <person name="Dalin E."/>
            <person name="Tice H."/>
            <person name="Bruce D."/>
            <person name="Goodwin L."/>
            <person name="Pitluck S."/>
            <person name="Peters L."/>
            <person name="Ovchinnikova G."/>
            <person name="Teshima H."/>
            <person name="Kyrpides N."/>
            <person name="Mavromatis K."/>
            <person name="Ivanova N."/>
            <person name="Brettin T."/>
            <person name="Detter J.C."/>
            <person name="Han C."/>
            <person name="Larimer F."/>
            <person name="Land M."/>
            <person name="Hauser L."/>
            <person name="Markowitz V."/>
            <person name="Cheng J.-F."/>
            <person name="Hugenholtz P."/>
            <person name="Woyke T."/>
            <person name="Wu D."/>
            <person name="Brambilla E."/>
            <person name="Klenk H.-P."/>
            <person name="Eisen J.A."/>
        </authorList>
    </citation>
    <scope>NUCLEOTIDE SEQUENCE</scope>
    <source>
        <strain evidence="3">DSM 6220</strain>
    </source>
</reference>
<dbReference type="GO" id="GO:0016787">
    <property type="term" value="F:hydrolase activity"/>
    <property type="evidence" value="ECO:0007669"/>
    <property type="project" value="UniProtKB-KW"/>
</dbReference>
<dbReference type="HOGENOM" id="CLU_068979_8_2_6"/>
<dbReference type="Proteomes" id="UP000005234">
    <property type="component" value="Chromosome"/>
</dbReference>
<dbReference type="AlphaFoldDB" id="H8KZD3"/>
<evidence type="ECO:0000259" key="2">
    <source>
        <dbReference type="Pfam" id="PF00857"/>
    </source>
</evidence>